<evidence type="ECO:0000256" key="5">
    <source>
        <dbReference type="ARBA" id="ARBA00022679"/>
    </source>
</evidence>
<evidence type="ECO:0000256" key="14">
    <source>
        <dbReference type="ARBA" id="ARBA00042842"/>
    </source>
</evidence>
<comment type="similarity">
    <text evidence="10">Belongs to the EPSP synthase family. MurA subfamily.</text>
</comment>
<dbReference type="GO" id="GO:0005737">
    <property type="term" value="C:cytoplasm"/>
    <property type="evidence" value="ECO:0007669"/>
    <property type="project" value="UniProtKB-SubCell"/>
</dbReference>
<keyword evidence="4" id="KW-0132">Cell division</keyword>
<proteinExistence type="inferred from homology"/>
<dbReference type="InterPro" id="IPR036968">
    <property type="entry name" value="Enolpyruvate_Tfrase_sf"/>
</dbReference>
<dbReference type="InterPro" id="IPR013792">
    <property type="entry name" value="RNA3'P_cycl/enolpyr_Trfase_a/b"/>
</dbReference>
<dbReference type="AlphaFoldDB" id="A0A2M7W115"/>
<sequence length="132" mass="14433">TSNMLQKIEAAPWPYFPVDLMPLLVALAIKAKGEIMFWNKVYEGGLFWAPEIMKFGAKIALADPHRMIVFGGEKLEPAQVDAPNIIRAAIALTMLALAIDGTSTIRSADSIKRAHPNFAGKLQEIGADIVWS</sequence>
<dbReference type="PANTHER" id="PTHR43783:SF1">
    <property type="entry name" value="UDP-N-ACETYLGLUCOSAMINE 1-CARBOXYVINYLTRANSFERASE"/>
    <property type="match status" value="1"/>
</dbReference>
<organism evidence="17 18">
    <name type="scientific">Candidatus Dojkabacteria bacterium CG_4_10_14_0_2_um_filter_Dojkabacteria_WS6_41_15</name>
    <dbReference type="NCBI Taxonomy" id="2014249"/>
    <lineage>
        <taxon>Bacteria</taxon>
        <taxon>Candidatus Dojkabacteria</taxon>
    </lineage>
</organism>
<reference evidence="18" key="1">
    <citation type="submission" date="2017-09" db="EMBL/GenBank/DDBJ databases">
        <title>Depth-based differentiation of microbial function through sediment-hosted aquifers and enrichment of novel symbionts in the deep terrestrial subsurface.</title>
        <authorList>
            <person name="Probst A.J."/>
            <person name="Ladd B."/>
            <person name="Jarett J.K."/>
            <person name="Geller-Mcgrath D.E."/>
            <person name="Sieber C.M.K."/>
            <person name="Emerson J.B."/>
            <person name="Anantharaman K."/>
            <person name="Thomas B.C."/>
            <person name="Malmstrom R."/>
            <person name="Stieglmeier M."/>
            <person name="Klingl A."/>
            <person name="Woyke T."/>
            <person name="Ryan C.M."/>
            <person name="Banfield J.F."/>
        </authorList>
    </citation>
    <scope>NUCLEOTIDE SEQUENCE [LARGE SCALE GENOMIC DNA]</scope>
</reference>
<comment type="subcellular location">
    <subcellularLocation>
        <location evidence="1">Cytoplasm</location>
    </subcellularLocation>
</comment>
<keyword evidence="7" id="KW-0573">Peptidoglycan synthesis</keyword>
<evidence type="ECO:0000259" key="16">
    <source>
        <dbReference type="Pfam" id="PF00275"/>
    </source>
</evidence>
<evidence type="ECO:0000313" key="17">
    <source>
        <dbReference type="EMBL" id="PJA12828.1"/>
    </source>
</evidence>
<dbReference type="PANTHER" id="PTHR43783">
    <property type="entry name" value="UDP-N-ACETYLGLUCOSAMINE 1-CARBOXYVINYLTRANSFERASE"/>
    <property type="match status" value="1"/>
</dbReference>
<keyword evidence="6" id="KW-0133">Cell shape</keyword>
<dbReference type="EC" id="2.5.1.7" evidence="11"/>
<evidence type="ECO:0000256" key="13">
    <source>
        <dbReference type="ARBA" id="ARBA00042443"/>
    </source>
</evidence>
<comment type="pathway">
    <text evidence="2">Cell wall biogenesis; peptidoglycan biosynthesis.</text>
</comment>
<evidence type="ECO:0000256" key="9">
    <source>
        <dbReference type="ARBA" id="ARBA00023316"/>
    </source>
</evidence>
<evidence type="ECO:0000313" key="18">
    <source>
        <dbReference type="Proteomes" id="UP000228952"/>
    </source>
</evidence>
<evidence type="ECO:0000256" key="3">
    <source>
        <dbReference type="ARBA" id="ARBA00022490"/>
    </source>
</evidence>
<dbReference type="EMBL" id="PFQB01000103">
    <property type="protein sequence ID" value="PJA12828.1"/>
    <property type="molecule type" value="Genomic_DNA"/>
</dbReference>
<evidence type="ECO:0000256" key="8">
    <source>
        <dbReference type="ARBA" id="ARBA00023306"/>
    </source>
</evidence>
<evidence type="ECO:0000256" key="7">
    <source>
        <dbReference type="ARBA" id="ARBA00022984"/>
    </source>
</evidence>
<evidence type="ECO:0000256" key="11">
    <source>
        <dbReference type="ARBA" id="ARBA00039108"/>
    </source>
</evidence>
<dbReference type="Gene3D" id="3.65.10.10">
    <property type="entry name" value="Enolpyruvate transferase domain"/>
    <property type="match status" value="1"/>
</dbReference>
<evidence type="ECO:0000256" key="12">
    <source>
        <dbReference type="ARBA" id="ARBA00039754"/>
    </source>
</evidence>
<dbReference type="InterPro" id="IPR050068">
    <property type="entry name" value="MurA_subfamily"/>
</dbReference>
<dbReference type="GO" id="GO:0008760">
    <property type="term" value="F:UDP-N-acetylglucosamine 1-carboxyvinyltransferase activity"/>
    <property type="evidence" value="ECO:0007669"/>
    <property type="project" value="UniProtKB-EC"/>
</dbReference>
<evidence type="ECO:0000256" key="15">
    <source>
        <dbReference type="ARBA" id="ARBA00047527"/>
    </source>
</evidence>
<keyword evidence="3" id="KW-0963">Cytoplasm</keyword>
<dbReference type="Proteomes" id="UP000228952">
    <property type="component" value="Unassembled WGS sequence"/>
</dbReference>
<dbReference type="GO" id="GO:0051301">
    <property type="term" value="P:cell division"/>
    <property type="evidence" value="ECO:0007669"/>
    <property type="project" value="UniProtKB-KW"/>
</dbReference>
<comment type="catalytic activity">
    <reaction evidence="15">
        <text>phosphoenolpyruvate + UDP-N-acetyl-alpha-D-glucosamine = UDP-N-acetyl-3-O-(1-carboxyvinyl)-alpha-D-glucosamine + phosphate</text>
        <dbReference type="Rhea" id="RHEA:18681"/>
        <dbReference type="ChEBI" id="CHEBI:43474"/>
        <dbReference type="ChEBI" id="CHEBI:57705"/>
        <dbReference type="ChEBI" id="CHEBI:58702"/>
        <dbReference type="ChEBI" id="CHEBI:68483"/>
        <dbReference type="EC" id="2.5.1.7"/>
    </reaction>
</comment>
<evidence type="ECO:0000256" key="1">
    <source>
        <dbReference type="ARBA" id="ARBA00004496"/>
    </source>
</evidence>
<keyword evidence="8" id="KW-0131">Cell cycle</keyword>
<dbReference type="GO" id="GO:0071555">
    <property type="term" value="P:cell wall organization"/>
    <property type="evidence" value="ECO:0007669"/>
    <property type="project" value="UniProtKB-KW"/>
</dbReference>
<dbReference type="SUPFAM" id="SSF55205">
    <property type="entry name" value="EPT/RTPC-like"/>
    <property type="match status" value="1"/>
</dbReference>
<evidence type="ECO:0000256" key="2">
    <source>
        <dbReference type="ARBA" id="ARBA00004752"/>
    </source>
</evidence>
<dbReference type="Pfam" id="PF00275">
    <property type="entry name" value="EPSP_synthase"/>
    <property type="match status" value="1"/>
</dbReference>
<evidence type="ECO:0000256" key="10">
    <source>
        <dbReference type="ARBA" id="ARBA00038367"/>
    </source>
</evidence>
<dbReference type="GO" id="GO:0009252">
    <property type="term" value="P:peptidoglycan biosynthetic process"/>
    <property type="evidence" value="ECO:0007669"/>
    <property type="project" value="UniProtKB-KW"/>
</dbReference>
<accession>A0A2M7W115</accession>
<feature type="non-terminal residue" evidence="17">
    <location>
        <position position="1"/>
    </location>
</feature>
<feature type="domain" description="Enolpyruvate transferase" evidence="16">
    <location>
        <begin position="7"/>
        <end position="122"/>
    </location>
</feature>
<keyword evidence="5 17" id="KW-0808">Transferase</keyword>
<keyword evidence="9" id="KW-0961">Cell wall biogenesis/degradation</keyword>
<name>A0A2M7W115_9BACT</name>
<evidence type="ECO:0000256" key="6">
    <source>
        <dbReference type="ARBA" id="ARBA00022960"/>
    </source>
</evidence>
<dbReference type="InterPro" id="IPR001986">
    <property type="entry name" value="Enolpyruvate_Tfrase_dom"/>
</dbReference>
<evidence type="ECO:0000256" key="4">
    <source>
        <dbReference type="ARBA" id="ARBA00022618"/>
    </source>
</evidence>
<gene>
    <name evidence="17" type="ORF">COX64_04140</name>
</gene>
<protein>
    <recommendedName>
        <fullName evidence="12">UDP-N-acetylglucosamine 1-carboxyvinyltransferase</fullName>
        <ecNumber evidence="11">2.5.1.7</ecNumber>
    </recommendedName>
    <alternativeName>
        <fullName evidence="13">Enoylpyruvate transferase</fullName>
    </alternativeName>
    <alternativeName>
        <fullName evidence="14">UDP-N-acetylglucosamine enolpyruvyl transferase</fullName>
    </alternativeName>
</protein>
<dbReference type="GO" id="GO:0008360">
    <property type="term" value="P:regulation of cell shape"/>
    <property type="evidence" value="ECO:0007669"/>
    <property type="project" value="UniProtKB-KW"/>
</dbReference>
<comment type="caution">
    <text evidence="17">The sequence shown here is derived from an EMBL/GenBank/DDBJ whole genome shotgun (WGS) entry which is preliminary data.</text>
</comment>